<sequence>FKIKCAWELDGQKEPIPHLCSLVWMGRGVCGRTFTTYLTIKFMRIFIIFNGNQEILGWTWNPATGECDCDCIVMVIYGEYQQLAFTRPGYKAWVDITNTRKRYADIAFYQGKFYAVHFDGTLVVCRIDDNKKLKAKAVAPPPEGINLKIQIHIQKYIVESSGDLLFVTRFRGEGSIFKYKWVKVDSLGDQALFVGNSSSLSLTASSLNGIKPNCIYFTDDDLTHFNCTRNGGGFDMGVYRMEDARIMPHYSGQSLSFFCSPLWYIHKKRGRGGHFYSRINKYYEEYSDRKENESNDGDYEVDFEGEVSKDNSEDDVEEGSEFKYKWLKVDSLGDRALFVGDSSSFSLTS</sequence>
<feature type="compositionally biased region" description="Acidic residues" evidence="1">
    <location>
        <begin position="294"/>
        <end position="305"/>
    </location>
</feature>
<gene>
    <name evidence="3" type="ORF">CFP56_023420</name>
</gene>
<proteinExistence type="predicted"/>
<dbReference type="InterPro" id="IPR050942">
    <property type="entry name" value="F-box_BR-signaling"/>
</dbReference>
<comment type="caution">
    <text evidence="3">The sequence shown here is derived from an EMBL/GenBank/DDBJ whole genome shotgun (WGS) entry which is preliminary data.</text>
</comment>
<dbReference type="EMBL" id="PKMF04000369">
    <property type="protein sequence ID" value="KAK7835558.1"/>
    <property type="molecule type" value="Genomic_DNA"/>
</dbReference>
<keyword evidence="4" id="KW-1185">Reference proteome</keyword>
<evidence type="ECO:0000259" key="2">
    <source>
        <dbReference type="Pfam" id="PF03478"/>
    </source>
</evidence>
<feature type="region of interest" description="Disordered" evidence="1">
    <location>
        <begin position="290"/>
        <end position="319"/>
    </location>
</feature>
<dbReference type="PANTHER" id="PTHR44259">
    <property type="entry name" value="OS07G0183000 PROTEIN-RELATED"/>
    <property type="match status" value="1"/>
</dbReference>
<evidence type="ECO:0000313" key="4">
    <source>
        <dbReference type="Proteomes" id="UP000237347"/>
    </source>
</evidence>
<feature type="non-terminal residue" evidence="3">
    <location>
        <position position="1"/>
    </location>
</feature>
<feature type="domain" description="KIB1-4 beta-propeller" evidence="2">
    <location>
        <begin position="68"/>
        <end position="239"/>
    </location>
</feature>
<accession>A0AAW0K9I4</accession>
<dbReference type="AlphaFoldDB" id="A0AAW0K9I4"/>
<dbReference type="Proteomes" id="UP000237347">
    <property type="component" value="Unassembled WGS sequence"/>
</dbReference>
<name>A0AAW0K9I4_QUESU</name>
<evidence type="ECO:0000313" key="3">
    <source>
        <dbReference type="EMBL" id="KAK7835558.1"/>
    </source>
</evidence>
<dbReference type="PANTHER" id="PTHR44259:SF114">
    <property type="entry name" value="OS06G0707300 PROTEIN"/>
    <property type="match status" value="1"/>
</dbReference>
<dbReference type="InterPro" id="IPR005174">
    <property type="entry name" value="KIB1-4_b-propeller"/>
</dbReference>
<evidence type="ECO:0000256" key="1">
    <source>
        <dbReference type="SAM" id="MobiDB-lite"/>
    </source>
</evidence>
<organism evidence="3 4">
    <name type="scientific">Quercus suber</name>
    <name type="common">Cork oak</name>
    <dbReference type="NCBI Taxonomy" id="58331"/>
    <lineage>
        <taxon>Eukaryota</taxon>
        <taxon>Viridiplantae</taxon>
        <taxon>Streptophyta</taxon>
        <taxon>Embryophyta</taxon>
        <taxon>Tracheophyta</taxon>
        <taxon>Spermatophyta</taxon>
        <taxon>Magnoliopsida</taxon>
        <taxon>eudicotyledons</taxon>
        <taxon>Gunneridae</taxon>
        <taxon>Pentapetalae</taxon>
        <taxon>rosids</taxon>
        <taxon>fabids</taxon>
        <taxon>Fagales</taxon>
        <taxon>Fagaceae</taxon>
        <taxon>Quercus</taxon>
    </lineage>
</organism>
<dbReference type="Pfam" id="PF03478">
    <property type="entry name" value="Beta-prop_KIB1-4"/>
    <property type="match status" value="1"/>
</dbReference>
<protein>
    <submittedName>
        <fullName evidence="3">F-box protein</fullName>
    </submittedName>
</protein>
<reference evidence="3 4" key="1">
    <citation type="journal article" date="2018" name="Sci. Data">
        <title>The draft genome sequence of cork oak.</title>
        <authorList>
            <person name="Ramos A.M."/>
            <person name="Usie A."/>
            <person name="Barbosa P."/>
            <person name="Barros P.M."/>
            <person name="Capote T."/>
            <person name="Chaves I."/>
            <person name="Simoes F."/>
            <person name="Abreu I."/>
            <person name="Carrasquinho I."/>
            <person name="Faro C."/>
            <person name="Guimaraes J.B."/>
            <person name="Mendonca D."/>
            <person name="Nobrega F."/>
            <person name="Rodrigues L."/>
            <person name="Saibo N.J.M."/>
            <person name="Varela M.C."/>
            <person name="Egas C."/>
            <person name="Matos J."/>
            <person name="Miguel C.M."/>
            <person name="Oliveira M.M."/>
            <person name="Ricardo C.P."/>
            <person name="Goncalves S."/>
        </authorList>
    </citation>
    <scope>NUCLEOTIDE SEQUENCE [LARGE SCALE GENOMIC DNA]</scope>
    <source>
        <strain evidence="4">cv. HL8</strain>
    </source>
</reference>